<sequence>MKGMKILISLISSVLLITSCEKSDDHYYDYQKTNITYDGTVYDYLIHQPGVYDSLVLMLERLPALKSKLNNPQNDVTFFAVNNRSFELAISNLNRTRRSAGLSPLYIEDLNLNVLDTLAYRYIFDQRIDIDGIKNYKDGQTFASSKYDYTMHTQYRVLTSSGIVGGGEQQIVFSDVNESIYKRYWQSTNTKSVDLQVTNGIFHTLSSQHDFGFGKLNKYFSTN</sequence>
<evidence type="ECO:0008006" key="3">
    <source>
        <dbReference type="Google" id="ProtNLM"/>
    </source>
</evidence>
<dbReference type="PROSITE" id="PS51257">
    <property type="entry name" value="PROKAR_LIPOPROTEIN"/>
    <property type="match status" value="1"/>
</dbReference>
<dbReference type="SUPFAM" id="SSF82153">
    <property type="entry name" value="FAS1 domain"/>
    <property type="match status" value="1"/>
</dbReference>
<keyword evidence="2" id="KW-1185">Reference proteome</keyword>
<dbReference type="Proteomes" id="UP000618319">
    <property type="component" value="Unassembled WGS sequence"/>
</dbReference>
<evidence type="ECO:0000313" key="2">
    <source>
        <dbReference type="Proteomes" id="UP000618319"/>
    </source>
</evidence>
<proteinExistence type="predicted"/>
<reference evidence="1 2" key="1">
    <citation type="submission" date="2018-02" db="EMBL/GenBank/DDBJ databases">
        <title>Sphingobacterium KA21.</title>
        <authorList>
            <person name="Vasarhelyi B.M."/>
            <person name="Deshmukh S."/>
            <person name="Balint B."/>
            <person name="Kukolya J."/>
        </authorList>
    </citation>
    <scope>NUCLEOTIDE SEQUENCE [LARGE SCALE GENOMIC DNA]</scope>
    <source>
        <strain evidence="1 2">Ka21</strain>
    </source>
</reference>
<evidence type="ECO:0000313" key="1">
    <source>
        <dbReference type="EMBL" id="MBE8722960.1"/>
    </source>
</evidence>
<gene>
    <name evidence="1" type="ORF">C4F40_19755</name>
</gene>
<comment type="caution">
    <text evidence="1">The sequence shown here is derived from an EMBL/GenBank/DDBJ whole genome shotgun (WGS) entry which is preliminary data.</text>
</comment>
<protein>
    <recommendedName>
        <fullName evidence="3">FAS1 domain-containing protein</fullName>
    </recommendedName>
</protein>
<name>A0ABR9TC73_9SPHI</name>
<dbReference type="EMBL" id="PSKQ01000025">
    <property type="protein sequence ID" value="MBE8722960.1"/>
    <property type="molecule type" value="Genomic_DNA"/>
</dbReference>
<dbReference type="InterPro" id="IPR036378">
    <property type="entry name" value="FAS1_dom_sf"/>
</dbReference>
<organism evidence="1 2">
    <name type="scientific">Sphingobacterium pedocola</name>
    <dbReference type="NCBI Taxonomy" id="2082722"/>
    <lineage>
        <taxon>Bacteria</taxon>
        <taxon>Pseudomonadati</taxon>
        <taxon>Bacteroidota</taxon>
        <taxon>Sphingobacteriia</taxon>
        <taxon>Sphingobacteriales</taxon>
        <taxon>Sphingobacteriaceae</taxon>
        <taxon>Sphingobacterium</taxon>
    </lineage>
</organism>
<accession>A0ABR9TC73</accession>
<dbReference type="Gene3D" id="2.30.180.10">
    <property type="entry name" value="FAS1 domain"/>
    <property type="match status" value="1"/>
</dbReference>